<dbReference type="AlphaFoldDB" id="A0A7T8KL02"/>
<reference evidence="2" key="1">
    <citation type="submission" date="2021-01" db="EMBL/GenBank/DDBJ databases">
        <title>Caligus Genome Assembly.</title>
        <authorList>
            <person name="Gallardo-Escarate C."/>
        </authorList>
    </citation>
    <scope>NUCLEOTIDE SEQUENCE [LARGE SCALE GENOMIC DNA]</scope>
</reference>
<organism evidence="1 2">
    <name type="scientific">Caligus rogercresseyi</name>
    <name type="common">Sea louse</name>
    <dbReference type="NCBI Taxonomy" id="217165"/>
    <lineage>
        <taxon>Eukaryota</taxon>
        <taxon>Metazoa</taxon>
        <taxon>Ecdysozoa</taxon>
        <taxon>Arthropoda</taxon>
        <taxon>Crustacea</taxon>
        <taxon>Multicrustacea</taxon>
        <taxon>Hexanauplia</taxon>
        <taxon>Copepoda</taxon>
        <taxon>Siphonostomatoida</taxon>
        <taxon>Caligidae</taxon>
        <taxon>Caligus</taxon>
    </lineage>
</organism>
<sequence length="64" mass="7333">MVLENTPPYSPERLLEEEAEENITINDNEAFEVIDLDEVLEGETWEDEMDGNEGLLSLLRAVRP</sequence>
<gene>
    <name evidence="1" type="ORF">FKW44_002852</name>
</gene>
<evidence type="ECO:0000313" key="1">
    <source>
        <dbReference type="EMBL" id="QQP57760.1"/>
    </source>
</evidence>
<accession>A0A7T8KL02</accession>
<name>A0A7T8KL02_CALRO</name>
<dbReference type="Proteomes" id="UP000595437">
    <property type="component" value="Chromosome 2"/>
</dbReference>
<evidence type="ECO:0000313" key="2">
    <source>
        <dbReference type="Proteomes" id="UP000595437"/>
    </source>
</evidence>
<proteinExistence type="predicted"/>
<dbReference type="EMBL" id="CP045891">
    <property type="protein sequence ID" value="QQP57760.1"/>
    <property type="molecule type" value="Genomic_DNA"/>
</dbReference>
<keyword evidence="2" id="KW-1185">Reference proteome</keyword>
<protein>
    <submittedName>
        <fullName evidence="1">Uncharacterized protein</fullName>
    </submittedName>
</protein>